<evidence type="ECO:0000259" key="1">
    <source>
        <dbReference type="PROSITE" id="PS50943"/>
    </source>
</evidence>
<keyword evidence="3" id="KW-1185">Reference proteome</keyword>
<comment type="caution">
    <text evidence="2">The sequence shown here is derived from an EMBL/GenBank/DDBJ whole genome shotgun (WGS) entry which is preliminary data.</text>
</comment>
<dbReference type="InterPro" id="IPR001387">
    <property type="entry name" value="Cro/C1-type_HTH"/>
</dbReference>
<organism evidence="2 3">
    <name type="scientific">Gordonia lacunae</name>
    <dbReference type="NCBI Taxonomy" id="417102"/>
    <lineage>
        <taxon>Bacteria</taxon>
        <taxon>Bacillati</taxon>
        <taxon>Actinomycetota</taxon>
        <taxon>Actinomycetes</taxon>
        <taxon>Mycobacteriales</taxon>
        <taxon>Gordoniaceae</taxon>
        <taxon>Gordonia</taxon>
    </lineage>
</organism>
<dbReference type="AlphaFoldDB" id="A0A243Q5H6"/>
<evidence type="ECO:0000313" key="3">
    <source>
        <dbReference type="Proteomes" id="UP000194632"/>
    </source>
</evidence>
<dbReference type="SUPFAM" id="SSF47413">
    <property type="entry name" value="lambda repressor-like DNA-binding domains"/>
    <property type="match status" value="1"/>
</dbReference>
<dbReference type="RefSeq" id="WP_035755500.1">
    <property type="nucleotide sequence ID" value="NZ_NGFO01000039.1"/>
</dbReference>
<reference evidence="2 3" key="1">
    <citation type="submission" date="2017-05" db="EMBL/GenBank/DDBJ databases">
        <title>Biotechnological potential of actinobacteria isolated from South African environments.</title>
        <authorList>
            <person name="Le Roes-Hill M."/>
            <person name="Prins A."/>
            <person name="Durrell K.A."/>
        </authorList>
    </citation>
    <scope>NUCLEOTIDE SEQUENCE [LARGE SCALE GENOMIC DNA]</scope>
    <source>
        <strain evidence="2">BS2</strain>
    </source>
</reference>
<dbReference type="Proteomes" id="UP000194632">
    <property type="component" value="Unassembled WGS sequence"/>
</dbReference>
<dbReference type="SMART" id="SM00530">
    <property type="entry name" value="HTH_XRE"/>
    <property type="match status" value="1"/>
</dbReference>
<dbReference type="GO" id="GO:0003677">
    <property type="term" value="F:DNA binding"/>
    <property type="evidence" value="ECO:0007669"/>
    <property type="project" value="InterPro"/>
</dbReference>
<dbReference type="InterPro" id="IPR010982">
    <property type="entry name" value="Lambda_DNA-bd_dom_sf"/>
</dbReference>
<feature type="domain" description="HTH cro/C1-type" evidence="1">
    <location>
        <begin position="18"/>
        <end position="72"/>
    </location>
</feature>
<protein>
    <submittedName>
        <fullName evidence="2">Transcriptional regulator</fullName>
    </submittedName>
</protein>
<proteinExistence type="predicted"/>
<dbReference type="Pfam" id="PF01381">
    <property type="entry name" value="HTH_3"/>
    <property type="match status" value="1"/>
</dbReference>
<dbReference type="EMBL" id="NGFO01000039">
    <property type="protein sequence ID" value="OUC76157.1"/>
    <property type="molecule type" value="Genomic_DNA"/>
</dbReference>
<dbReference type="PROSITE" id="PS50943">
    <property type="entry name" value="HTH_CROC1"/>
    <property type="match status" value="1"/>
</dbReference>
<dbReference type="STRING" id="417102.CA982_23125"/>
<dbReference type="CDD" id="cd00093">
    <property type="entry name" value="HTH_XRE"/>
    <property type="match status" value="1"/>
</dbReference>
<gene>
    <name evidence="2" type="ORF">CA982_23125</name>
</gene>
<dbReference type="Gene3D" id="1.10.260.40">
    <property type="entry name" value="lambda repressor-like DNA-binding domains"/>
    <property type="match status" value="1"/>
</dbReference>
<evidence type="ECO:0000313" key="2">
    <source>
        <dbReference type="EMBL" id="OUC76157.1"/>
    </source>
</evidence>
<accession>A0A243Q5H6</accession>
<dbReference type="OrthoDB" id="5148209at2"/>
<name>A0A243Q5H6_9ACTN</name>
<sequence>MAVDIDEPALLRALGEAITTRREELGLSQRALGLEAGVERNMLRGVEDGSRRATIITLARIAKALKMPASQLLHKIGH</sequence>